<organism evidence="3 4">
    <name type="scientific">Trypanosoma rangeli</name>
    <dbReference type="NCBI Taxonomy" id="5698"/>
    <lineage>
        <taxon>Eukaryota</taxon>
        <taxon>Discoba</taxon>
        <taxon>Euglenozoa</taxon>
        <taxon>Kinetoplastea</taxon>
        <taxon>Metakinetoplastina</taxon>
        <taxon>Trypanosomatida</taxon>
        <taxon>Trypanosomatidae</taxon>
        <taxon>Trypanosoma</taxon>
        <taxon>Herpetosoma</taxon>
    </lineage>
</organism>
<dbReference type="PANTHER" id="PTHR46093:SF18">
    <property type="entry name" value="FIBRONECTIN TYPE-III DOMAIN-CONTAINING PROTEIN"/>
    <property type="match status" value="1"/>
</dbReference>
<evidence type="ECO:0000256" key="2">
    <source>
        <dbReference type="ARBA" id="ARBA00022737"/>
    </source>
</evidence>
<keyword evidence="4" id="KW-1185">Reference proteome</keyword>
<gene>
    <name evidence="3" type="ORF">TraAM80_01414</name>
</gene>
<evidence type="ECO:0000313" key="3">
    <source>
        <dbReference type="EMBL" id="RNF10710.1"/>
    </source>
</evidence>
<comment type="caution">
    <text evidence="3">The sequence shown here is derived from an EMBL/GenBank/DDBJ whole genome shotgun (WGS) entry which is preliminary data.</text>
</comment>
<reference evidence="3 4" key="1">
    <citation type="journal article" date="2018" name="BMC Genomics">
        <title>Genomic comparison of Trypanosoma conorhini and Trypanosoma rangeli to Trypanosoma cruzi strains of high and low virulence.</title>
        <authorList>
            <person name="Bradwell K.R."/>
            <person name="Koparde V.N."/>
            <person name="Matveyev A.V."/>
            <person name="Serrano M.G."/>
            <person name="Alves J.M."/>
            <person name="Parikh H."/>
            <person name="Huang B."/>
            <person name="Lee V."/>
            <person name="Espinosa-Alvarez O."/>
            <person name="Ortiz P.A."/>
            <person name="Costa-Martins A.G."/>
            <person name="Teixeira M.M."/>
            <person name="Buck G.A."/>
        </authorList>
    </citation>
    <scope>NUCLEOTIDE SEQUENCE [LARGE SCALE GENOMIC DNA]</scope>
    <source>
        <strain evidence="3 4">AM80</strain>
    </source>
</reference>
<dbReference type="VEuPathDB" id="TriTrypDB:TRSC58_02661"/>
<keyword evidence="2" id="KW-0677">Repeat</keyword>
<evidence type="ECO:0000256" key="1">
    <source>
        <dbReference type="ARBA" id="ARBA00022441"/>
    </source>
</evidence>
<dbReference type="RefSeq" id="XP_029241728.1">
    <property type="nucleotide sequence ID" value="XM_029378459.1"/>
</dbReference>
<keyword evidence="1" id="KW-0880">Kelch repeat</keyword>
<dbReference type="SUPFAM" id="SSF117281">
    <property type="entry name" value="Kelch motif"/>
    <property type="match status" value="1"/>
</dbReference>
<dbReference type="OMA" id="KLPHWRY"/>
<proteinExistence type="predicted"/>
<dbReference type="OrthoDB" id="10250130at2759"/>
<evidence type="ECO:0000313" key="4">
    <source>
        <dbReference type="Proteomes" id="UP000283634"/>
    </source>
</evidence>
<dbReference type="Pfam" id="PF24681">
    <property type="entry name" value="Kelch_KLHDC2_KLHL20_DRC7"/>
    <property type="match status" value="1"/>
</dbReference>
<dbReference type="PANTHER" id="PTHR46093">
    <property type="entry name" value="ACYL-COA-BINDING DOMAIN-CONTAINING PROTEIN 5"/>
    <property type="match status" value="1"/>
</dbReference>
<name>A0A3R7MSX4_TRYRA</name>
<dbReference type="AlphaFoldDB" id="A0A3R7MSX4"/>
<accession>A0A3R7MSX4</accession>
<dbReference type="Proteomes" id="UP000283634">
    <property type="component" value="Unassembled WGS sequence"/>
</dbReference>
<dbReference type="Gene3D" id="2.120.10.80">
    <property type="entry name" value="Kelch-type beta propeller"/>
    <property type="match status" value="1"/>
</dbReference>
<protein>
    <submittedName>
        <fullName evidence="3">Uncharacterized protein</fullName>
    </submittedName>
</protein>
<sequence>MQHMNGCTLILTFTFHANEKLKKINKNLVKREGKSMEWIPCEEQAGTLGSREGHCATCLLDPATGEEWVMCVGGYCEGERDGKVMVSKVFQKPVLCWITVAKHLPCFECDGASLTRVGNDAAVAYMFGGLDAEMNLCNRLLQVGLHFEEGSPTLHVGDLQTTGNCPPPRSQHSAGGTVTHLFVFGGETDSAEQTNDMYMLDITTLVWTLIKVESPAPSPRRLAGSLLFVLPHVCVLYGGAHFVGGDIESLDDVWSCDLSSVCVWTRLQGNDGDTEFVFPRSNGHAGGLLRGNEKVSALFLGGKDAAEGCDKVKQVQWCKSWKSVFRLRLLEPTFKCSEGPHWRYTPVVVETRQGLLLMGGQCRHPQDVAAFYLKCVTDIDRL</sequence>
<dbReference type="EMBL" id="MKGL01000028">
    <property type="protein sequence ID" value="RNF10710.1"/>
    <property type="molecule type" value="Genomic_DNA"/>
</dbReference>
<dbReference type="GeneID" id="40325347"/>
<dbReference type="InterPro" id="IPR015915">
    <property type="entry name" value="Kelch-typ_b-propeller"/>
</dbReference>